<evidence type="ECO:0000313" key="4">
    <source>
        <dbReference type="EMBL" id="CAE0444004.1"/>
    </source>
</evidence>
<evidence type="ECO:0000313" key="5">
    <source>
        <dbReference type="EMBL" id="CAE0444005.1"/>
    </source>
</evidence>
<dbReference type="PANTHER" id="PTHR12461">
    <property type="entry name" value="HYPOXIA-INDUCIBLE FACTOR 1 ALPHA INHIBITOR-RELATED"/>
    <property type="match status" value="1"/>
</dbReference>
<dbReference type="SUPFAM" id="SSF51197">
    <property type="entry name" value="Clavaminate synthase-like"/>
    <property type="match status" value="1"/>
</dbReference>
<evidence type="ECO:0000256" key="2">
    <source>
        <dbReference type="SAM" id="Phobius"/>
    </source>
</evidence>
<sequence>MIREGLYKIKKFHLKHGRTISAVLLLGFVVCTIGWVKNSSDMNKQLRLQLQEKKQTEERLISAIENLQSARFENVKVKEELNDVKKEDEAVKKKLKVMEIIEEAPGSNSYPLYQKESNSHEDAIEEDGFTDHFVDFHDAVPASELCPGGRPKPELFADPEAYRNSPYWRVPRDPLPNYNGHHWATKEYEQIYRKNPPKVHVPRLNKTISQEAFVQCFMNTGLPVILPFEVLRPMGFTTPKYTLDEMLAAHPIKRKKVKYKANGMFDGTPELGPALLALKVDAKKKKMGVFRNYPRNMKLTRKAVGELGLDFPPYHNPRNKWQLSTMFMGATTADTPMHSDCCDNFCQHIVGTKRWIISPPTETRFLKPNCFGGLCWAKSSLPMHPTLEPESFPPAEQDVLRTAKYELVDVHSGEILYLPAAWFHAVYNLNPTCTLINWVSSGPSQVYVNVTGKTGGQSAGRNKPCLPGMEKCGVGGIVESRTQ</sequence>
<protein>
    <recommendedName>
        <fullName evidence="3">JmjC domain-containing protein</fullName>
    </recommendedName>
</protein>
<dbReference type="InterPro" id="IPR014710">
    <property type="entry name" value="RmlC-like_jellyroll"/>
</dbReference>
<reference evidence="5" key="1">
    <citation type="submission" date="2021-01" db="EMBL/GenBank/DDBJ databases">
        <authorList>
            <person name="Corre E."/>
            <person name="Pelletier E."/>
            <person name="Niang G."/>
            <person name="Scheremetjew M."/>
            <person name="Finn R."/>
            <person name="Kale V."/>
            <person name="Holt S."/>
            <person name="Cochrane G."/>
            <person name="Meng A."/>
            <person name="Brown T."/>
            <person name="Cohen L."/>
        </authorList>
    </citation>
    <scope>NUCLEOTIDE SEQUENCE</scope>
    <source>
        <strain evidence="5">GSBS06</strain>
    </source>
</reference>
<keyword evidence="1" id="KW-0175">Coiled coil</keyword>
<accession>A0A6S8EP89</accession>
<dbReference type="PANTHER" id="PTHR12461:SF105">
    <property type="entry name" value="HYPOXIA-INDUCIBLE FACTOR 1-ALPHA INHIBITOR"/>
    <property type="match status" value="1"/>
</dbReference>
<gene>
    <name evidence="4" type="ORF">ASTO00021_LOCUS14060</name>
    <name evidence="5" type="ORF">ASTO00021_LOCUS14061</name>
</gene>
<dbReference type="SMART" id="SM00558">
    <property type="entry name" value="JmjC"/>
    <property type="match status" value="1"/>
</dbReference>
<feature type="domain" description="JmjC" evidence="3">
    <location>
        <begin position="282"/>
        <end position="464"/>
    </location>
</feature>
<organism evidence="5">
    <name type="scientific">Aplanochytrium stocchinoi</name>
    <dbReference type="NCBI Taxonomy" id="215587"/>
    <lineage>
        <taxon>Eukaryota</taxon>
        <taxon>Sar</taxon>
        <taxon>Stramenopiles</taxon>
        <taxon>Bigyra</taxon>
        <taxon>Labyrinthulomycetes</taxon>
        <taxon>Thraustochytrida</taxon>
        <taxon>Thraustochytriidae</taxon>
        <taxon>Aplanochytrium</taxon>
    </lineage>
</organism>
<dbReference type="Pfam" id="PF13621">
    <property type="entry name" value="Cupin_8"/>
    <property type="match status" value="1"/>
</dbReference>
<dbReference type="InterPro" id="IPR041667">
    <property type="entry name" value="Cupin_8"/>
</dbReference>
<dbReference type="EMBL" id="HBIN01018432">
    <property type="protein sequence ID" value="CAE0444004.1"/>
    <property type="molecule type" value="Transcribed_RNA"/>
</dbReference>
<dbReference type="Gene3D" id="2.60.120.10">
    <property type="entry name" value="Jelly Rolls"/>
    <property type="match status" value="1"/>
</dbReference>
<feature type="coiled-coil region" evidence="1">
    <location>
        <begin position="36"/>
        <end position="94"/>
    </location>
</feature>
<evidence type="ECO:0000259" key="3">
    <source>
        <dbReference type="PROSITE" id="PS51184"/>
    </source>
</evidence>
<dbReference type="AlphaFoldDB" id="A0A6S8EP89"/>
<feature type="transmembrane region" description="Helical" evidence="2">
    <location>
        <begin position="20"/>
        <end position="36"/>
    </location>
</feature>
<dbReference type="EMBL" id="HBIN01018433">
    <property type="protein sequence ID" value="CAE0444005.1"/>
    <property type="molecule type" value="Transcribed_RNA"/>
</dbReference>
<name>A0A6S8EP89_9STRA</name>
<dbReference type="PROSITE" id="PS51184">
    <property type="entry name" value="JMJC"/>
    <property type="match status" value="1"/>
</dbReference>
<dbReference type="InterPro" id="IPR003347">
    <property type="entry name" value="JmjC_dom"/>
</dbReference>
<keyword evidence="2" id="KW-1133">Transmembrane helix</keyword>
<keyword evidence="2" id="KW-0472">Membrane</keyword>
<keyword evidence="2" id="KW-0812">Transmembrane</keyword>
<proteinExistence type="predicted"/>
<evidence type="ECO:0000256" key="1">
    <source>
        <dbReference type="SAM" id="Coils"/>
    </source>
</evidence>